<organism evidence="2">
    <name type="scientific">Acromyrmex echinatior</name>
    <name type="common">Panamanian leafcutter ant</name>
    <name type="synonym">Acromyrmex octospinosus echinatior</name>
    <dbReference type="NCBI Taxonomy" id="103372"/>
    <lineage>
        <taxon>Eukaryota</taxon>
        <taxon>Metazoa</taxon>
        <taxon>Ecdysozoa</taxon>
        <taxon>Arthropoda</taxon>
        <taxon>Hexapoda</taxon>
        <taxon>Insecta</taxon>
        <taxon>Pterygota</taxon>
        <taxon>Neoptera</taxon>
        <taxon>Endopterygota</taxon>
        <taxon>Hymenoptera</taxon>
        <taxon>Apocrita</taxon>
        <taxon>Aculeata</taxon>
        <taxon>Formicoidea</taxon>
        <taxon>Formicidae</taxon>
        <taxon>Myrmicinae</taxon>
        <taxon>Acromyrmex</taxon>
    </lineage>
</organism>
<evidence type="ECO:0000313" key="1">
    <source>
        <dbReference type="EMBL" id="EGI59099.1"/>
    </source>
</evidence>
<accession>F4X3B8</accession>
<dbReference type="Proteomes" id="UP000007755">
    <property type="component" value="Unassembled WGS sequence"/>
</dbReference>
<dbReference type="AlphaFoldDB" id="F4X3B8"/>
<dbReference type="InParanoid" id="F4X3B8"/>
<keyword evidence="2" id="KW-1185">Reference proteome</keyword>
<evidence type="ECO:0000313" key="2">
    <source>
        <dbReference type="Proteomes" id="UP000007755"/>
    </source>
</evidence>
<sequence length="96" mass="10172">MESGTRCGLFWPDLDRANANENANMRLASTIITSRTDCHLSVIRPATHDAFPAGLESCTVLAVMLALTANTVQDSNPAGRQASCTAGFGIVDISYV</sequence>
<gene>
    <name evidence="1" type="ORF">G5I_12812</name>
</gene>
<protein>
    <submittedName>
        <fullName evidence="1">Uncharacterized protein</fullName>
    </submittedName>
</protein>
<proteinExistence type="predicted"/>
<reference evidence="1" key="1">
    <citation type="submission" date="2011-02" db="EMBL/GenBank/DDBJ databases">
        <title>The genome of the leaf-cutting ant Acromyrmex echinatior suggests key adaptations to social evolution and fungus farming.</title>
        <authorList>
            <person name="Nygaard S."/>
            <person name="Zhang G."/>
        </authorList>
    </citation>
    <scope>NUCLEOTIDE SEQUENCE</scope>
</reference>
<name>F4X3B8_ACREC</name>
<dbReference type="EMBL" id="GL888609">
    <property type="protein sequence ID" value="EGI59099.1"/>
    <property type="molecule type" value="Genomic_DNA"/>
</dbReference>